<accession>A0A1I8H7J5</accession>
<evidence type="ECO:0000256" key="12">
    <source>
        <dbReference type="ARBA" id="ARBA00048411"/>
    </source>
</evidence>
<evidence type="ECO:0000256" key="3">
    <source>
        <dbReference type="ARBA" id="ARBA00004804"/>
    </source>
</evidence>
<sequence length="964" mass="104124">MSSSLFVLDNNSTDSDGGPEGRRPPPPQASRLGPAAFDDEDDALFASVPMPDFANDDNAGLEAAAADPAVTGALSYGADCEQRPQRPAPSTVPKRQQNRPASSVQASSDETVYPVAQSTQLPSRQQHPHQTPKPKPPSSHRRSSSGKFPGPAGRLPRLKVPPDSGRGGQGVANAFVEAARKLNAAASAAAAAAAASRREERAATAGAGASAVVAASSQTSTISNASSSSGIDEEASWCAAAADLGPGLCRYLSRYSIAESLRLASSGQLPRNKVPAMLVIVETMDPTAVDCAASVKDATGRLQATLHRQVFRDLRDRVQPGAALVLRRVTLFSPDQRSYYLNITMDNIVRVYDRSGAPLQSNSSATAAASTLSNDEVQRLEAECLRPRTPPPKRVPESRYDVSSDSALVLLVRLLLLKGSGLHLLERLSSIPSSISRILSLASLILSLINRIISLANLIPSLISRIRNLANLILSLISRIRNLANLILSLISRIRNLANLILSLISRIRNLANLILSILSLIRNLANLILSILSLIKINSSAAGSPRTLEYCKSPTGKHSKTTWMNYWPALWTIFEAMATDASSTKEAELASAAAVQIPPASNFPALKNDLILRAARRQPVPRVPVWLMRQAGRYLPEFRQTRSKYDFFTICRTPSLACEVTLQPMRRFNLDAAIIFSDILVVPQALGLEVVMVEGKGPVLPNPISEPSDLDRLRTPVDVEKELGYVMRAITLTRHRLDGQAPLIGFAGAPWTLMAYMIEGGSSTTHAKSKRWLYAHPAASNRLLDAITDVVIDFLVAQIRAGAQLVQLFESHCGSLTPELFRRYELPRLARIAAETRRRLGEAAVPMIAFAKDGHFALEMLAKDCGFDVVSVDWTMEPAECRRRLGDCPVALQGNLDPVLMACTDRDQLNQEVHRMLQGFGTRGYICNLGHGIYPDAQPDTVGAFIDAVHRLSESAAAAAGDK</sequence>
<feature type="compositionally biased region" description="Basic residues" evidence="15">
    <location>
        <begin position="126"/>
        <end position="144"/>
    </location>
</feature>
<keyword evidence="18" id="KW-1185">Reference proteome</keyword>
<name>A0A1I8H7J5_9PLAT</name>
<comment type="similarity">
    <text evidence="4 14">Belongs to the uroporphyrinogen decarboxylase family.</text>
</comment>
<evidence type="ECO:0000256" key="8">
    <source>
        <dbReference type="ARBA" id="ARBA00022490"/>
    </source>
</evidence>
<feature type="compositionally biased region" description="Polar residues" evidence="15">
    <location>
        <begin position="1"/>
        <end position="15"/>
    </location>
</feature>
<dbReference type="Gene3D" id="3.20.20.210">
    <property type="match status" value="1"/>
</dbReference>
<evidence type="ECO:0000256" key="11">
    <source>
        <dbReference type="ARBA" id="ARBA00023244"/>
    </source>
</evidence>
<dbReference type="PROSITE" id="PS00907">
    <property type="entry name" value="UROD_2"/>
    <property type="match status" value="1"/>
</dbReference>
<dbReference type="PROSITE" id="PS00906">
    <property type="entry name" value="UROD_1"/>
    <property type="match status" value="1"/>
</dbReference>
<dbReference type="GO" id="GO:0000725">
    <property type="term" value="P:recombinational repair"/>
    <property type="evidence" value="ECO:0007669"/>
    <property type="project" value="InterPro"/>
</dbReference>
<dbReference type="InterPro" id="IPR058570">
    <property type="entry name" value="HROB_OB"/>
</dbReference>
<comment type="subunit">
    <text evidence="5">Homodimer.</text>
</comment>
<dbReference type="InterPro" id="IPR038071">
    <property type="entry name" value="UROD/MetE-like_sf"/>
</dbReference>
<evidence type="ECO:0000256" key="4">
    <source>
        <dbReference type="ARBA" id="ARBA00009935"/>
    </source>
</evidence>
<keyword evidence="10 13" id="KW-0456">Lyase</keyword>
<dbReference type="PANTHER" id="PTHR21091">
    <property type="entry name" value="METHYLTETRAHYDROFOLATE:HOMOCYSTEINE METHYLTRANSFERASE RELATED"/>
    <property type="match status" value="1"/>
</dbReference>
<evidence type="ECO:0000256" key="15">
    <source>
        <dbReference type="SAM" id="MobiDB-lite"/>
    </source>
</evidence>
<evidence type="ECO:0000259" key="17">
    <source>
        <dbReference type="PROSITE" id="PS00907"/>
    </source>
</evidence>
<evidence type="ECO:0000256" key="1">
    <source>
        <dbReference type="ARBA" id="ARBA00002448"/>
    </source>
</evidence>
<dbReference type="SUPFAM" id="SSF51726">
    <property type="entry name" value="UROD/MetE-like"/>
    <property type="match status" value="1"/>
</dbReference>
<dbReference type="Pfam" id="PF01208">
    <property type="entry name" value="URO-D"/>
    <property type="match status" value="1"/>
</dbReference>
<proteinExistence type="inferred from homology"/>
<evidence type="ECO:0000256" key="5">
    <source>
        <dbReference type="ARBA" id="ARBA00011738"/>
    </source>
</evidence>
<dbReference type="GO" id="GO:0005829">
    <property type="term" value="C:cytosol"/>
    <property type="evidence" value="ECO:0007669"/>
    <property type="project" value="TreeGrafter"/>
</dbReference>
<feature type="domain" description="Uroporphyrinogen decarboxylase (URO-D)" evidence="17">
    <location>
        <begin position="745"/>
        <end position="761"/>
    </location>
</feature>
<dbReference type="UniPathway" id="UPA00251">
    <property type="reaction ID" value="UER00321"/>
</dbReference>
<dbReference type="GO" id="GO:0004853">
    <property type="term" value="F:uroporphyrinogen decarboxylase activity"/>
    <property type="evidence" value="ECO:0007669"/>
    <property type="project" value="UniProtKB-EC"/>
</dbReference>
<evidence type="ECO:0000313" key="18">
    <source>
        <dbReference type="Proteomes" id="UP000095280"/>
    </source>
</evidence>
<dbReference type="PANTHER" id="PTHR21091:SF169">
    <property type="entry name" value="UROPORPHYRINOGEN DECARBOXYLASE"/>
    <property type="match status" value="1"/>
</dbReference>
<comment type="function">
    <text evidence="1">Catalyzes the decarboxylation of four acetate groups of uroporphyrinogen-III to yield coproporphyrinogen-III.</text>
</comment>
<comment type="subcellular location">
    <subcellularLocation>
        <location evidence="2">Cytoplasm</location>
    </subcellularLocation>
</comment>
<keyword evidence="11 13" id="KW-0627">Porphyrin biosynthesis</keyword>
<evidence type="ECO:0000256" key="13">
    <source>
        <dbReference type="RuleBase" id="RU000554"/>
    </source>
</evidence>
<evidence type="ECO:0000256" key="2">
    <source>
        <dbReference type="ARBA" id="ARBA00004496"/>
    </source>
</evidence>
<evidence type="ECO:0000259" key="16">
    <source>
        <dbReference type="PROSITE" id="PS00906"/>
    </source>
</evidence>
<dbReference type="GO" id="GO:0006782">
    <property type="term" value="P:protoporphyrinogen IX biosynthetic process"/>
    <property type="evidence" value="ECO:0007669"/>
    <property type="project" value="UniProtKB-UniPathway"/>
</dbReference>
<dbReference type="CDD" id="cd00717">
    <property type="entry name" value="URO-D"/>
    <property type="match status" value="1"/>
</dbReference>
<comment type="pathway">
    <text evidence="3 13">Porphyrin-containing compound metabolism; protoporphyrin-IX biosynthesis; coproporphyrinogen-III from 5-aminolevulinate: step 4/4.</text>
</comment>
<dbReference type="Pfam" id="PF15072">
    <property type="entry name" value="HROB"/>
    <property type="match status" value="1"/>
</dbReference>
<dbReference type="InterPro" id="IPR000257">
    <property type="entry name" value="Uroporphyrinogen_deCOase"/>
</dbReference>
<protein>
    <recommendedName>
        <fullName evidence="7 13">Uroporphyrinogen decarboxylase</fullName>
        <ecNumber evidence="6 13">4.1.1.37</ecNumber>
    </recommendedName>
</protein>
<dbReference type="WBParaSite" id="maker-uti_cns_0004900-snap-gene-0.4-mRNA-1">
    <property type="protein sequence ID" value="maker-uti_cns_0004900-snap-gene-0.4-mRNA-1"/>
    <property type="gene ID" value="maker-uti_cns_0004900-snap-gene-0.4"/>
</dbReference>
<feature type="region of interest" description="Disordered" evidence="15">
    <location>
        <begin position="1"/>
        <end position="168"/>
    </location>
</feature>
<feature type="compositionally biased region" description="Polar residues" evidence="15">
    <location>
        <begin position="93"/>
        <end position="124"/>
    </location>
</feature>
<dbReference type="EC" id="4.1.1.37" evidence="6 13"/>
<dbReference type="NCBIfam" id="TIGR01464">
    <property type="entry name" value="hemE"/>
    <property type="match status" value="1"/>
</dbReference>
<dbReference type="HAMAP" id="MF_00218">
    <property type="entry name" value="URO_D"/>
    <property type="match status" value="1"/>
</dbReference>
<dbReference type="AlphaFoldDB" id="A0A1I8H7J5"/>
<evidence type="ECO:0000256" key="10">
    <source>
        <dbReference type="ARBA" id="ARBA00023239"/>
    </source>
</evidence>
<evidence type="ECO:0000256" key="9">
    <source>
        <dbReference type="ARBA" id="ARBA00022793"/>
    </source>
</evidence>
<feature type="domain" description="Uroporphyrinogen decarboxylase (URO-D)" evidence="16">
    <location>
        <begin position="625"/>
        <end position="634"/>
    </location>
</feature>
<reference evidence="19" key="1">
    <citation type="submission" date="2016-11" db="UniProtKB">
        <authorList>
            <consortium name="WormBaseParasite"/>
        </authorList>
    </citation>
    <scope>IDENTIFICATION</scope>
</reference>
<organism evidence="18 19">
    <name type="scientific">Macrostomum lignano</name>
    <dbReference type="NCBI Taxonomy" id="282301"/>
    <lineage>
        <taxon>Eukaryota</taxon>
        <taxon>Metazoa</taxon>
        <taxon>Spiralia</taxon>
        <taxon>Lophotrochozoa</taxon>
        <taxon>Platyhelminthes</taxon>
        <taxon>Rhabditophora</taxon>
        <taxon>Macrostomorpha</taxon>
        <taxon>Macrostomida</taxon>
        <taxon>Macrostomidae</taxon>
        <taxon>Macrostomum</taxon>
    </lineage>
</organism>
<keyword evidence="9 13" id="KW-0210">Decarboxylase</keyword>
<evidence type="ECO:0000256" key="14">
    <source>
        <dbReference type="RuleBase" id="RU004169"/>
    </source>
</evidence>
<comment type="catalytic activity">
    <reaction evidence="12">
        <text>uroporphyrinogen III + 4 H(+) = coproporphyrinogen III + 4 CO2</text>
        <dbReference type="Rhea" id="RHEA:19865"/>
        <dbReference type="ChEBI" id="CHEBI:15378"/>
        <dbReference type="ChEBI" id="CHEBI:16526"/>
        <dbReference type="ChEBI" id="CHEBI:57308"/>
        <dbReference type="ChEBI" id="CHEBI:57309"/>
        <dbReference type="EC" id="4.1.1.37"/>
    </reaction>
    <physiologicalReaction direction="left-to-right" evidence="12">
        <dbReference type="Rhea" id="RHEA:19866"/>
    </physiologicalReaction>
</comment>
<keyword evidence="8" id="KW-0963">Cytoplasm</keyword>
<dbReference type="FunFam" id="3.20.20.210:FF:000001">
    <property type="entry name" value="Uroporphyrinogen decarboxylase"/>
    <property type="match status" value="1"/>
</dbReference>
<dbReference type="Proteomes" id="UP000095280">
    <property type="component" value="Unplaced"/>
</dbReference>
<evidence type="ECO:0000313" key="19">
    <source>
        <dbReference type="WBParaSite" id="maker-uti_cns_0004900-snap-gene-0.4-mRNA-1"/>
    </source>
</evidence>
<evidence type="ECO:0000256" key="7">
    <source>
        <dbReference type="ARBA" id="ARBA00014308"/>
    </source>
</evidence>
<dbReference type="InterPro" id="IPR006361">
    <property type="entry name" value="Uroporphyrinogen_deCO2ase_HemE"/>
</dbReference>
<evidence type="ECO:0000256" key="6">
    <source>
        <dbReference type="ARBA" id="ARBA00012288"/>
    </source>
</evidence>